<dbReference type="EMBL" id="JBAHYK010000932">
    <property type="protein sequence ID" value="KAL0570449.1"/>
    <property type="molecule type" value="Genomic_DNA"/>
</dbReference>
<dbReference type="SUPFAM" id="SSF52047">
    <property type="entry name" value="RNI-like"/>
    <property type="match status" value="1"/>
</dbReference>
<name>A0ABR3F5E6_9AGAR</name>
<evidence type="ECO:0008006" key="3">
    <source>
        <dbReference type="Google" id="ProtNLM"/>
    </source>
</evidence>
<dbReference type="Gene3D" id="3.80.10.10">
    <property type="entry name" value="Ribonuclease Inhibitor"/>
    <property type="match status" value="1"/>
</dbReference>
<proteinExistence type="predicted"/>
<keyword evidence="2" id="KW-1185">Reference proteome</keyword>
<protein>
    <recommendedName>
        <fullName evidence="3">F-box domain-containing protein</fullName>
    </recommendedName>
</protein>
<dbReference type="InterPro" id="IPR032675">
    <property type="entry name" value="LRR_dom_sf"/>
</dbReference>
<evidence type="ECO:0000313" key="1">
    <source>
        <dbReference type="EMBL" id="KAL0570449.1"/>
    </source>
</evidence>
<organism evidence="1 2">
    <name type="scientific">Marasmius crinis-equi</name>
    <dbReference type="NCBI Taxonomy" id="585013"/>
    <lineage>
        <taxon>Eukaryota</taxon>
        <taxon>Fungi</taxon>
        <taxon>Dikarya</taxon>
        <taxon>Basidiomycota</taxon>
        <taxon>Agaricomycotina</taxon>
        <taxon>Agaricomycetes</taxon>
        <taxon>Agaricomycetidae</taxon>
        <taxon>Agaricales</taxon>
        <taxon>Marasmiineae</taxon>
        <taxon>Marasmiaceae</taxon>
        <taxon>Marasmius</taxon>
    </lineage>
</organism>
<comment type="caution">
    <text evidence="1">The sequence shown here is derived from an EMBL/GenBank/DDBJ whole genome shotgun (WGS) entry which is preliminary data.</text>
</comment>
<dbReference type="Proteomes" id="UP001465976">
    <property type="component" value="Unassembled WGS sequence"/>
</dbReference>
<sequence>NLPLCTNIDTLTLRDYCRVKSDTPVNPRMRFMRPAEPSDDVEIPSLRRLNIESLVDAPFPKYLVSLFTWYIFPSLEELELDIRGPSFTPRTQFPPTFLPAFTRSTVELRKLTVKFADFPEKVDLFALFQFLKGTPSLTHLELNTASESGVMGAIPTVPLLKSLTIPPNSSPGGSHLLKLEVLRIHDPEFDSQSQPILGVILNMLESRIRAIGPRTGLSASQNAPKASPLSEFSLTFCDASYCACGRELSNGLYGKLGFLKKVRPMEERGVKVVVRHIERNSFNLLEVQPKLDGIDWDKGLAALLASKDVA</sequence>
<gene>
    <name evidence="1" type="ORF">V5O48_011506</name>
</gene>
<evidence type="ECO:0000313" key="2">
    <source>
        <dbReference type="Proteomes" id="UP001465976"/>
    </source>
</evidence>
<accession>A0ABR3F5E6</accession>
<reference evidence="1 2" key="1">
    <citation type="submission" date="2024-02" db="EMBL/GenBank/DDBJ databases">
        <title>A draft genome for the cacao thread blight pathogen Marasmius crinis-equi.</title>
        <authorList>
            <person name="Cohen S.P."/>
            <person name="Baruah I.K."/>
            <person name="Amoako-Attah I."/>
            <person name="Bukari Y."/>
            <person name="Meinhardt L.W."/>
            <person name="Bailey B.A."/>
        </authorList>
    </citation>
    <scope>NUCLEOTIDE SEQUENCE [LARGE SCALE GENOMIC DNA]</scope>
    <source>
        <strain evidence="1 2">GH-76</strain>
    </source>
</reference>
<feature type="non-terminal residue" evidence="1">
    <location>
        <position position="1"/>
    </location>
</feature>